<dbReference type="InterPro" id="IPR041679">
    <property type="entry name" value="DNA2/NAM7-like_C"/>
</dbReference>
<dbReference type="Pfam" id="PF13086">
    <property type="entry name" value="AAA_11"/>
    <property type="match status" value="2"/>
</dbReference>
<feature type="region of interest" description="Disordered" evidence="1">
    <location>
        <begin position="1816"/>
        <end position="1841"/>
    </location>
</feature>
<evidence type="ECO:0000313" key="6">
    <source>
        <dbReference type="EMBL" id="GAB1581075.1"/>
    </source>
</evidence>
<dbReference type="Proteomes" id="UP001628091">
    <property type="component" value="Unassembled WGS sequence"/>
</dbReference>
<dbReference type="SUPFAM" id="SSF52540">
    <property type="entry name" value="P-loop containing nucleoside triphosphate hydrolases"/>
    <property type="match status" value="1"/>
</dbReference>
<dbReference type="InterPro" id="IPR027417">
    <property type="entry name" value="P-loop_NTPase"/>
</dbReference>
<evidence type="ECO:0000259" key="3">
    <source>
        <dbReference type="Pfam" id="PF13086"/>
    </source>
</evidence>
<dbReference type="EMBL" id="BAAFZP010000001">
    <property type="protein sequence ID" value="GAB1581075.1"/>
    <property type="molecule type" value="Genomic_DNA"/>
</dbReference>
<dbReference type="InterPro" id="IPR041677">
    <property type="entry name" value="DNA2/NAM7_AAA_11"/>
</dbReference>
<evidence type="ECO:0000313" key="7">
    <source>
        <dbReference type="Proteomes" id="UP001628091"/>
    </source>
</evidence>
<feature type="domain" description="Restriction endonuclease type II-like" evidence="5">
    <location>
        <begin position="1657"/>
        <end position="1754"/>
    </location>
</feature>
<feature type="domain" description="DUF3320" evidence="2">
    <location>
        <begin position="1858"/>
        <end position="1907"/>
    </location>
</feature>
<dbReference type="Pfam" id="PF13087">
    <property type="entry name" value="AAA_12"/>
    <property type="match status" value="1"/>
</dbReference>
<feature type="domain" description="DNA2/NAM7 helicase-like C-terminal" evidence="4">
    <location>
        <begin position="1409"/>
        <end position="1607"/>
    </location>
</feature>
<dbReference type="InterPro" id="IPR047187">
    <property type="entry name" value="SF1_C_Upf1"/>
</dbReference>
<keyword evidence="7" id="KW-1185">Reference proteome</keyword>
<feature type="domain" description="DNA2/NAM7 helicase helicase" evidence="3">
    <location>
        <begin position="707"/>
        <end position="770"/>
    </location>
</feature>
<evidence type="ECO:0000256" key="1">
    <source>
        <dbReference type="SAM" id="MobiDB-lite"/>
    </source>
</evidence>
<organism evidence="6 7">
    <name type="scientific">Phyllobacterium phragmitis</name>
    <dbReference type="NCBI Taxonomy" id="2670329"/>
    <lineage>
        <taxon>Bacteria</taxon>
        <taxon>Pseudomonadati</taxon>
        <taxon>Pseudomonadota</taxon>
        <taxon>Alphaproteobacteria</taxon>
        <taxon>Hyphomicrobiales</taxon>
        <taxon>Phyllobacteriaceae</taxon>
        <taxon>Phyllobacterium</taxon>
    </lineage>
</organism>
<dbReference type="InterPro" id="IPR049468">
    <property type="entry name" value="Restrct_endonuc-II-like_dom"/>
</dbReference>
<name>A0ABQ0GWM0_9HYPH</name>
<dbReference type="InterPro" id="IPR011335">
    <property type="entry name" value="Restrct_endonuc-II-like"/>
</dbReference>
<dbReference type="InterPro" id="IPR025103">
    <property type="entry name" value="DUF4011"/>
</dbReference>
<reference evidence="6 7" key="1">
    <citation type="submission" date="2024-10" db="EMBL/GenBank/DDBJ databases">
        <title>Isolation, draft genome sequencing and identification of Phyllobacterium sp. NSA23, isolated from leaf soil.</title>
        <authorList>
            <person name="Akita H."/>
        </authorList>
    </citation>
    <scope>NUCLEOTIDE SEQUENCE [LARGE SCALE GENOMIC DNA]</scope>
    <source>
        <strain evidence="6 7">NSA23</strain>
    </source>
</reference>
<dbReference type="CDD" id="cd18808">
    <property type="entry name" value="SF1_C_Upf1"/>
    <property type="match status" value="1"/>
</dbReference>
<dbReference type="Pfam" id="PF11784">
    <property type="entry name" value="DUF3320"/>
    <property type="match status" value="1"/>
</dbReference>
<dbReference type="InterPro" id="IPR045055">
    <property type="entry name" value="DNA2/NAM7-like"/>
</dbReference>
<dbReference type="InterPro" id="IPR021754">
    <property type="entry name" value="DUF3320"/>
</dbReference>
<accession>A0ABQ0GWM0</accession>
<dbReference type="Pfam" id="PF13195">
    <property type="entry name" value="DUF4011"/>
    <property type="match status" value="1"/>
</dbReference>
<evidence type="ECO:0000259" key="2">
    <source>
        <dbReference type="Pfam" id="PF11784"/>
    </source>
</evidence>
<sequence length="2014" mass="224447">MTKNSAILALKWEGGKSMQLIDDIHPEEQAANLEADSKHPIINADIAASFTYASYQNAIPVIRSIRIDNNTDRQLENCRVELTSSPQFLRAKSWTVDRLIPGDRLPLSDRKVELDAGYLAGLNEAERGEITLRLFAGEEILDEQRLPVRLLARDEWGGVADMVQLLPAFVMPNDPGVAQVLRAAAERLVAHGHPSGLDGYQSQNPQRAYMLAAAIYSAIAGMGMHYAEPPASFESRGQKIRRPSTIAQEGLATCLDTTLLFASALEATGLHPVILMFAGHAAAGVWLTKKTFAHAIETDQMEVRKALASRELIVFETTGVTHRPAMTLESAQQVLAPRFGEEEARAFVAAIDVRRSRSGGIMPLASHEPIRRNVFNDETASVGALPLPSAPTFGELPAEIVEVKPTTAAGRIDRWQKKLLDLTLRNRLLNFPDSKKTIPFLCTDVAYLEDRLANGAAIRIISLPEQNPLGERDAALYRDVHGRDLQRGFAAEALLRDELPSPLDVRQLEARLIDLYRQVRNDFAEGGANTLFLAVGFLRWRKKPEDERSYRAPLLLVPVKLERRSASSRFTIRFHEDEPRFNATLLQFLERDFDLRLPQFSGDLPLDDNGVDVPRLLSMMRQAIRDVPGMEVVDETALSTFSFAKFLMWKDLVERTEALRENRVVRHLIDTPEQAFQQGDGQSAFQDERELDRVYAPADIICLLPSDSSQTAASLAAAEGRDFVIIGPPGTGKSQTIANMIANCLAVGKTVLFVAEKTAALDVVYRRLREHGLGNHCIELHSNKADRRHFLGQLKAAWEHGGRTDASEWIAINERLRARRDELNAYVEALHECYPNGWTPYLTLGVALKALEAPAPIFSWPDRDVHDAQMLRDLEELAAQIGLVFASVERQPALDLVDVGEWSSSWQDNLLQAAQSLQNAIDILIGSVEGFLASLGLKPQPRLSQTELEALATLAKALQKSQGWDITIAYDRDLARCPEALESLRHSIKAYREAEQGLAASYDVSTIRDLDTEVMDHQWREANASFWPNSMLGRRKVQRLLQSYVGQGTAEPEQDLPLLRRMKECLSAIDHNLLAGKQLPLDGLTTDLEVVADTLELARELRGSLRIPGREPEELRSVVHSVAPCLRGTTESEMVRKAGNRLLAAIQGWEDARRHFTALSAREIRLGPEGDDPKILSEKLGALANVRHLLRDWTAWCRVKKHAMKSNLSSLVEQIEGGTIRPDEARTAFRLGYARWWLPKVLDADPVLRNFRRFQHENAVEEFREIDDLVRSHATQRVISAIAHGLPPVQSVPRNSELGLLRHQMDLQRPSQSIRDMIGKMPESFSRLAPCMLMSPLSIAQYLPPNQALFDVVIFDEASQITTWDAVGAIARARQTIIVGDPKQLPPTNFFGRNEEEEEVADHEKDLESILDEAKAAGIPVRDLKWHYRSRSESLIAFSNHHYYQNRLVTFPSPAVEDRAVHLRKIPTGVYDRGKSRTNRIEAEAVASEAVSRMKAWLKLPEKNRPTLGVITFNAQQQSLIQDLLDAARRNDPEVEWFFAEERVEPTIVKNLENVQGDERDVILFSITFWKDAAGKLAMDFGALNRDGGERRLNVAVTRARQELIVFSGFTADQIDPSRTKAVAVQHLKTFLDYAERGAIALPAQDSGSVGGFDSPFEEAVAAQLERHGWTVVPQVGISGFRIDLGIRHPDLVGAYLAGVECDGASYHSAATARDRDKVREQVLKGLGWNILRVWSTDWWFDAAGCAERLHASLETLLEESRARRAAEQEEIATRWNMGHEVEGIEEIPDLDTAASSEEVSLSPTVTETDLVSADTPAMSGASERAEMAPPAASVSDKAPHGPRYHVTDLSGFKADPDQFFEFGYRDTLQDMIEAVIETESPLRTEILAQRISRAHGWLRTGGRIRERIDLHLRGFDTTQESSGEFIWKKGSVSDIVAYRQPASAEARRSIPDIPLAELASVVLKNPDLLDESDPARDMARLLGVERLAAVSRARLDEAIARARQHIAATQLSG</sequence>
<dbReference type="PANTHER" id="PTHR10887:SF495">
    <property type="entry name" value="HELICASE SENATAXIN ISOFORM X1-RELATED"/>
    <property type="match status" value="1"/>
</dbReference>
<feature type="domain" description="DNA2/NAM7 helicase helicase" evidence="3">
    <location>
        <begin position="1347"/>
        <end position="1388"/>
    </location>
</feature>
<gene>
    <name evidence="6" type="ORF">PPNSA23_10180</name>
</gene>
<protein>
    <submittedName>
        <fullName evidence="6">DUF3320 domain-containing protein</fullName>
    </submittedName>
</protein>
<evidence type="ECO:0000259" key="5">
    <source>
        <dbReference type="Pfam" id="PF18741"/>
    </source>
</evidence>
<comment type="caution">
    <text evidence="6">The sequence shown here is derived from an EMBL/GenBank/DDBJ whole genome shotgun (WGS) entry which is preliminary data.</text>
</comment>
<proteinExistence type="predicted"/>
<dbReference type="Gene3D" id="3.40.960.10">
    <property type="entry name" value="VSR Endonuclease"/>
    <property type="match status" value="1"/>
</dbReference>
<dbReference type="Gene3D" id="3.40.50.300">
    <property type="entry name" value="P-loop containing nucleotide triphosphate hydrolases"/>
    <property type="match status" value="3"/>
</dbReference>
<dbReference type="PANTHER" id="PTHR10887">
    <property type="entry name" value="DNA2/NAM7 HELICASE FAMILY"/>
    <property type="match status" value="1"/>
</dbReference>
<dbReference type="Pfam" id="PF18741">
    <property type="entry name" value="MTES_1575"/>
    <property type="match status" value="1"/>
</dbReference>
<dbReference type="SUPFAM" id="SSF52980">
    <property type="entry name" value="Restriction endonuclease-like"/>
    <property type="match status" value="1"/>
</dbReference>
<evidence type="ECO:0000259" key="4">
    <source>
        <dbReference type="Pfam" id="PF13087"/>
    </source>
</evidence>